<accession>A0AAV2GBP4</accession>
<evidence type="ECO:0000313" key="1">
    <source>
        <dbReference type="EMBL" id="CAL1407747.1"/>
    </source>
</evidence>
<organism evidence="1 2">
    <name type="scientific">Linum trigynum</name>
    <dbReference type="NCBI Taxonomy" id="586398"/>
    <lineage>
        <taxon>Eukaryota</taxon>
        <taxon>Viridiplantae</taxon>
        <taxon>Streptophyta</taxon>
        <taxon>Embryophyta</taxon>
        <taxon>Tracheophyta</taxon>
        <taxon>Spermatophyta</taxon>
        <taxon>Magnoliopsida</taxon>
        <taxon>eudicotyledons</taxon>
        <taxon>Gunneridae</taxon>
        <taxon>Pentapetalae</taxon>
        <taxon>rosids</taxon>
        <taxon>fabids</taxon>
        <taxon>Malpighiales</taxon>
        <taxon>Linaceae</taxon>
        <taxon>Linum</taxon>
    </lineage>
</organism>
<proteinExistence type="predicted"/>
<evidence type="ECO:0008006" key="3">
    <source>
        <dbReference type="Google" id="ProtNLM"/>
    </source>
</evidence>
<dbReference type="AlphaFoldDB" id="A0AAV2GBP4"/>
<protein>
    <recommendedName>
        <fullName evidence="3">Reverse transcriptase</fullName>
    </recommendedName>
</protein>
<gene>
    <name evidence="1" type="ORF">LTRI10_LOCUS47397</name>
</gene>
<reference evidence="1 2" key="1">
    <citation type="submission" date="2024-04" db="EMBL/GenBank/DDBJ databases">
        <authorList>
            <person name="Fracassetti M."/>
        </authorList>
    </citation>
    <scope>NUCLEOTIDE SEQUENCE [LARGE SCALE GENOMIC DNA]</scope>
</reference>
<name>A0AAV2GBP4_9ROSI</name>
<sequence length="75" mass="8550">MNDYLCRPCSTEEVYKALYQIGSLKTPGNDGFPALFFKENWETLRPQITSDLLHYLEIGSIPAELNFTLIALIPK</sequence>
<keyword evidence="2" id="KW-1185">Reference proteome</keyword>
<dbReference type="Proteomes" id="UP001497516">
    <property type="component" value="Chromosome 8"/>
</dbReference>
<evidence type="ECO:0000313" key="2">
    <source>
        <dbReference type="Proteomes" id="UP001497516"/>
    </source>
</evidence>
<dbReference type="EMBL" id="OZ034821">
    <property type="protein sequence ID" value="CAL1407747.1"/>
    <property type="molecule type" value="Genomic_DNA"/>
</dbReference>